<accession>A0A9X3EFY8</accession>
<dbReference type="Proteomes" id="UP001150830">
    <property type="component" value="Unassembled WGS sequence"/>
</dbReference>
<dbReference type="Gene3D" id="3.90.1480.10">
    <property type="entry name" value="Alpha-2,3-sialyltransferase"/>
    <property type="match status" value="1"/>
</dbReference>
<evidence type="ECO:0000313" key="1">
    <source>
        <dbReference type="EMBL" id="MCY0966837.1"/>
    </source>
</evidence>
<protein>
    <recommendedName>
        <fullName evidence="3">DUF115 domain-containing protein</fullName>
    </recommendedName>
</protein>
<proteinExistence type="predicted"/>
<reference evidence="1" key="1">
    <citation type="submission" date="2022-11" db="EMBL/GenBank/DDBJ databases">
        <title>Parathalassolutuus dongxingensis gen. nov., sp. nov., a novel member of family Oceanospirillaceae isolated from a coastal shrimp pond in Guangxi, China.</title>
        <authorList>
            <person name="Chen H."/>
        </authorList>
    </citation>
    <scope>NUCLEOTIDE SEQUENCE</scope>
    <source>
        <strain evidence="1">G-43</strain>
    </source>
</reference>
<dbReference type="RefSeq" id="WP_283175032.1">
    <property type="nucleotide sequence ID" value="NZ_JAPNOA010000056.1"/>
</dbReference>
<sequence>MFTKHSNIVELKNICKGKKGVIIANGPSALQAGLNDLGDAVVIGMNASWLLRDQYSRLKFDYYCFSDVRFLQSEKKRMCFDSVVNSGVRTFLRAEFKDLSVVDPGANVDFIKSLGKTGFSKDIREGFFFGNSTTVMALQVAYYLGLDEVCLVGVDMQYSQNQARFYSESEVQLEDSTLSSQMHNIILAKKVFEEAGRKIYISSARSLLRPYFEFKLV</sequence>
<evidence type="ECO:0008006" key="3">
    <source>
        <dbReference type="Google" id="ProtNLM"/>
    </source>
</evidence>
<dbReference type="EMBL" id="JAPNOA010000056">
    <property type="protein sequence ID" value="MCY0966837.1"/>
    <property type="molecule type" value="Genomic_DNA"/>
</dbReference>
<dbReference type="AlphaFoldDB" id="A0A9X3EFY8"/>
<keyword evidence="2" id="KW-1185">Reference proteome</keyword>
<comment type="caution">
    <text evidence="1">The sequence shown here is derived from an EMBL/GenBank/DDBJ whole genome shotgun (WGS) entry which is preliminary data.</text>
</comment>
<organism evidence="1 2">
    <name type="scientific">Parathalassolituus penaei</name>
    <dbReference type="NCBI Taxonomy" id="2997323"/>
    <lineage>
        <taxon>Bacteria</taxon>
        <taxon>Pseudomonadati</taxon>
        <taxon>Pseudomonadota</taxon>
        <taxon>Gammaproteobacteria</taxon>
        <taxon>Oceanospirillales</taxon>
        <taxon>Oceanospirillaceae</taxon>
        <taxon>Parathalassolituus</taxon>
    </lineage>
</organism>
<gene>
    <name evidence="1" type="ORF">OUO13_16775</name>
</gene>
<evidence type="ECO:0000313" key="2">
    <source>
        <dbReference type="Proteomes" id="UP001150830"/>
    </source>
</evidence>
<name>A0A9X3EFY8_9GAMM</name>